<name>A0ABR4KDC7_9EURO</name>
<dbReference type="PROSITE" id="PS51683">
    <property type="entry name" value="SAM_OMT_II"/>
    <property type="match status" value="1"/>
</dbReference>
<dbReference type="InterPro" id="IPR036388">
    <property type="entry name" value="WH-like_DNA-bd_sf"/>
</dbReference>
<dbReference type="Pfam" id="PF08100">
    <property type="entry name" value="Dimerisation"/>
    <property type="match status" value="1"/>
</dbReference>
<evidence type="ECO:0000313" key="7">
    <source>
        <dbReference type="Proteomes" id="UP001610446"/>
    </source>
</evidence>
<feature type="domain" description="O-methyltransferase C-terminal" evidence="4">
    <location>
        <begin position="160"/>
        <end position="357"/>
    </location>
</feature>
<gene>
    <name evidence="6" type="ORF">BJY01DRAFT_134241</name>
</gene>
<evidence type="ECO:0000259" key="4">
    <source>
        <dbReference type="Pfam" id="PF00891"/>
    </source>
</evidence>
<feature type="domain" description="O-methyltransferase dimerisation" evidence="5">
    <location>
        <begin position="53"/>
        <end position="114"/>
    </location>
</feature>
<dbReference type="InterPro" id="IPR001077">
    <property type="entry name" value="COMT_C"/>
</dbReference>
<keyword evidence="7" id="KW-1185">Reference proteome</keyword>
<accession>A0ABR4KDC7</accession>
<dbReference type="Pfam" id="PF00891">
    <property type="entry name" value="Methyltransf_2"/>
    <property type="match status" value="1"/>
</dbReference>
<comment type="caution">
    <text evidence="6">The sequence shown here is derived from an EMBL/GenBank/DDBJ whole genome shotgun (WGS) entry which is preliminary data.</text>
</comment>
<keyword evidence="2" id="KW-0808">Transferase</keyword>
<keyword evidence="1 6" id="KW-0489">Methyltransferase</keyword>
<sequence>MDSISEQIKQLWANANPDERRQIRDDLQDLAFSFDTDWDVIIRLASGPLIVSLAKIGINWKIFKLLTARGSPVTIDQFVQSSGASVPMLRRLLRTQAAYGLIEQTGIDEYKANRMTTFLNSPNVPGAVAHVHDNMGPQMQVLPDWFNEKKSLPEISKMETAFQKAFNTTLSGFGWMNQYPERMEALSNFMAVSRDEQWLDKFSVLDEFAAAPPGRGDVALVDIGGGFGQQATIFHQRYPQLGRVVVQDTANVVQGAKPVDGVEFQAFDFFQPQPVHAKLYYFRHVLHNWTDEDCVKILKATIPAMRPNSRIVIDDVALPDVNVPWQAAWLDMVMATALGACERTRTEWETLLQAAGLKVVEIVQYDPRMQCAIIAVPA</sequence>
<dbReference type="EMBL" id="JBFXLU010000038">
    <property type="protein sequence ID" value="KAL2850278.1"/>
    <property type="molecule type" value="Genomic_DNA"/>
</dbReference>
<evidence type="ECO:0000256" key="2">
    <source>
        <dbReference type="ARBA" id="ARBA00022679"/>
    </source>
</evidence>
<proteinExistence type="predicted"/>
<dbReference type="PANTHER" id="PTHR43712:SF1">
    <property type="entry name" value="HYPOTHETICAL O-METHYLTRANSFERASE (EUROFUNG)-RELATED"/>
    <property type="match status" value="1"/>
</dbReference>
<dbReference type="InterPro" id="IPR012967">
    <property type="entry name" value="COMT_dimerisation"/>
</dbReference>
<dbReference type="GO" id="GO:0032259">
    <property type="term" value="P:methylation"/>
    <property type="evidence" value="ECO:0007669"/>
    <property type="project" value="UniProtKB-KW"/>
</dbReference>
<organism evidence="6 7">
    <name type="scientific">Aspergillus pseudoustus</name>
    <dbReference type="NCBI Taxonomy" id="1810923"/>
    <lineage>
        <taxon>Eukaryota</taxon>
        <taxon>Fungi</taxon>
        <taxon>Dikarya</taxon>
        <taxon>Ascomycota</taxon>
        <taxon>Pezizomycotina</taxon>
        <taxon>Eurotiomycetes</taxon>
        <taxon>Eurotiomycetidae</taxon>
        <taxon>Eurotiales</taxon>
        <taxon>Aspergillaceae</taxon>
        <taxon>Aspergillus</taxon>
        <taxon>Aspergillus subgen. Nidulantes</taxon>
    </lineage>
</organism>
<dbReference type="PANTHER" id="PTHR43712">
    <property type="entry name" value="PUTATIVE (AFU_ORTHOLOGUE AFUA_4G14580)-RELATED"/>
    <property type="match status" value="1"/>
</dbReference>
<dbReference type="InterPro" id="IPR029063">
    <property type="entry name" value="SAM-dependent_MTases_sf"/>
</dbReference>
<dbReference type="SUPFAM" id="SSF46785">
    <property type="entry name" value="Winged helix' DNA-binding domain"/>
    <property type="match status" value="1"/>
</dbReference>
<keyword evidence="3" id="KW-0949">S-adenosyl-L-methionine</keyword>
<evidence type="ECO:0000256" key="1">
    <source>
        <dbReference type="ARBA" id="ARBA00022603"/>
    </source>
</evidence>
<reference evidence="6 7" key="1">
    <citation type="submission" date="2024-07" db="EMBL/GenBank/DDBJ databases">
        <title>Section-level genome sequencing and comparative genomics of Aspergillus sections Usti and Cavernicolus.</title>
        <authorList>
            <consortium name="Lawrence Berkeley National Laboratory"/>
            <person name="Nybo J.L."/>
            <person name="Vesth T.C."/>
            <person name="Theobald S."/>
            <person name="Frisvad J.C."/>
            <person name="Larsen T.O."/>
            <person name="Kjaerboelling I."/>
            <person name="Rothschild-Mancinelli K."/>
            <person name="Lyhne E.K."/>
            <person name="Kogle M.E."/>
            <person name="Barry K."/>
            <person name="Clum A."/>
            <person name="Na H."/>
            <person name="Ledsgaard L."/>
            <person name="Lin J."/>
            <person name="Lipzen A."/>
            <person name="Kuo A."/>
            <person name="Riley R."/>
            <person name="Mondo S."/>
            <person name="Labutti K."/>
            <person name="Haridas S."/>
            <person name="Pangalinan J."/>
            <person name="Salamov A.A."/>
            <person name="Simmons B.A."/>
            <person name="Magnuson J.K."/>
            <person name="Chen J."/>
            <person name="Drula E."/>
            <person name="Henrissat B."/>
            <person name="Wiebenga A."/>
            <person name="Lubbers R.J."/>
            <person name="Gomes A.C."/>
            <person name="Makela M.R."/>
            <person name="Stajich J."/>
            <person name="Grigoriev I.V."/>
            <person name="Mortensen U.H."/>
            <person name="De Vries R.P."/>
            <person name="Baker S.E."/>
            <person name="Andersen M.R."/>
        </authorList>
    </citation>
    <scope>NUCLEOTIDE SEQUENCE [LARGE SCALE GENOMIC DNA]</scope>
    <source>
        <strain evidence="6 7">CBS 123904</strain>
    </source>
</reference>
<dbReference type="PIRSF" id="PIRSF005739">
    <property type="entry name" value="O-mtase"/>
    <property type="match status" value="1"/>
</dbReference>
<dbReference type="GO" id="GO:0008168">
    <property type="term" value="F:methyltransferase activity"/>
    <property type="evidence" value="ECO:0007669"/>
    <property type="project" value="UniProtKB-KW"/>
</dbReference>
<dbReference type="Gene3D" id="1.10.10.10">
    <property type="entry name" value="Winged helix-like DNA-binding domain superfamily/Winged helix DNA-binding domain"/>
    <property type="match status" value="1"/>
</dbReference>
<dbReference type="InterPro" id="IPR036390">
    <property type="entry name" value="WH_DNA-bd_sf"/>
</dbReference>
<dbReference type="SUPFAM" id="SSF53335">
    <property type="entry name" value="S-adenosyl-L-methionine-dependent methyltransferases"/>
    <property type="match status" value="1"/>
</dbReference>
<protein>
    <submittedName>
        <fullName evidence="6">S-adenosyl-L-methionine-dependent methyltransferase</fullName>
    </submittedName>
</protein>
<evidence type="ECO:0000256" key="3">
    <source>
        <dbReference type="ARBA" id="ARBA00022691"/>
    </source>
</evidence>
<dbReference type="Proteomes" id="UP001610446">
    <property type="component" value="Unassembled WGS sequence"/>
</dbReference>
<dbReference type="Gene3D" id="3.40.50.150">
    <property type="entry name" value="Vaccinia Virus protein VP39"/>
    <property type="match status" value="1"/>
</dbReference>
<evidence type="ECO:0000259" key="5">
    <source>
        <dbReference type="Pfam" id="PF08100"/>
    </source>
</evidence>
<dbReference type="InterPro" id="IPR016461">
    <property type="entry name" value="COMT-like"/>
</dbReference>
<evidence type="ECO:0000313" key="6">
    <source>
        <dbReference type="EMBL" id="KAL2850278.1"/>
    </source>
</evidence>